<evidence type="ECO:0000259" key="7">
    <source>
        <dbReference type="PROSITE" id="PS50011"/>
    </source>
</evidence>
<dbReference type="InterPro" id="IPR011992">
    <property type="entry name" value="EF-hand-dom_pair"/>
</dbReference>
<evidence type="ECO:0000256" key="6">
    <source>
        <dbReference type="SAM" id="Coils"/>
    </source>
</evidence>
<dbReference type="SMART" id="SM00220">
    <property type="entry name" value="S_TKc"/>
    <property type="match status" value="1"/>
</dbReference>
<dbReference type="Pfam" id="PF00069">
    <property type="entry name" value="Pkinase"/>
    <property type="match status" value="1"/>
</dbReference>
<feature type="domain" description="Protein kinase" evidence="7">
    <location>
        <begin position="588"/>
        <end position="876"/>
    </location>
</feature>
<protein>
    <recommendedName>
        <fullName evidence="10">Calmodulin</fullName>
    </recommendedName>
</protein>
<name>A0A6U2IQY0_HEMAN</name>
<dbReference type="InterPro" id="IPR011009">
    <property type="entry name" value="Kinase-like_dom_sf"/>
</dbReference>
<reference evidence="9" key="1">
    <citation type="submission" date="2021-01" db="EMBL/GenBank/DDBJ databases">
        <authorList>
            <person name="Corre E."/>
            <person name="Pelletier E."/>
            <person name="Niang G."/>
            <person name="Scheremetjew M."/>
            <person name="Finn R."/>
            <person name="Kale V."/>
            <person name="Holt S."/>
            <person name="Cochrane G."/>
            <person name="Meng A."/>
            <person name="Brown T."/>
            <person name="Cohen L."/>
        </authorList>
    </citation>
    <scope>NUCLEOTIDE SEQUENCE</scope>
    <source>
        <strain evidence="9">CCMP644</strain>
    </source>
</reference>
<dbReference type="PANTHER" id="PTHR24348">
    <property type="entry name" value="SERINE/THREONINE-PROTEIN KINASE UNC-51-RELATED"/>
    <property type="match status" value="1"/>
</dbReference>
<dbReference type="InterPro" id="IPR045269">
    <property type="entry name" value="Atg1-like"/>
</dbReference>
<dbReference type="EMBL" id="HBFX01013069">
    <property type="protein sequence ID" value="CAD8953264.1"/>
    <property type="molecule type" value="Transcribed_RNA"/>
</dbReference>
<evidence type="ECO:0000256" key="3">
    <source>
        <dbReference type="ARBA" id="ARBA00022777"/>
    </source>
</evidence>
<keyword evidence="3" id="KW-0418">Kinase</keyword>
<feature type="binding site" evidence="5">
    <location>
        <position position="617"/>
    </location>
    <ligand>
        <name>ATP</name>
        <dbReference type="ChEBI" id="CHEBI:30616"/>
    </ligand>
</feature>
<dbReference type="GO" id="GO:0005509">
    <property type="term" value="F:calcium ion binding"/>
    <property type="evidence" value="ECO:0007669"/>
    <property type="project" value="InterPro"/>
</dbReference>
<evidence type="ECO:0000256" key="4">
    <source>
        <dbReference type="ARBA" id="ARBA00022840"/>
    </source>
</evidence>
<dbReference type="PROSITE" id="PS50011">
    <property type="entry name" value="PROTEIN_KINASE_DOM"/>
    <property type="match status" value="1"/>
</dbReference>
<feature type="domain" description="EF-hand" evidence="8">
    <location>
        <begin position="917"/>
        <end position="952"/>
    </location>
</feature>
<dbReference type="GO" id="GO:0005776">
    <property type="term" value="C:autophagosome"/>
    <property type="evidence" value="ECO:0007669"/>
    <property type="project" value="TreeGrafter"/>
</dbReference>
<dbReference type="CDD" id="cd14014">
    <property type="entry name" value="STKc_PknB_like"/>
    <property type="match status" value="1"/>
</dbReference>
<keyword evidence="1" id="KW-0808">Transferase</keyword>
<dbReference type="GO" id="GO:0010506">
    <property type="term" value="P:regulation of autophagy"/>
    <property type="evidence" value="ECO:0007669"/>
    <property type="project" value="InterPro"/>
</dbReference>
<dbReference type="PANTHER" id="PTHR24348:SF22">
    <property type="entry name" value="NON-SPECIFIC SERINE_THREONINE PROTEIN KINASE"/>
    <property type="match status" value="1"/>
</dbReference>
<dbReference type="InterPro" id="IPR017441">
    <property type="entry name" value="Protein_kinase_ATP_BS"/>
</dbReference>
<dbReference type="Gene3D" id="1.10.510.10">
    <property type="entry name" value="Transferase(Phosphotransferase) domain 1"/>
    <property type="match status" value="1"/>
</dbReference>
<evidence type="ECO:0000259" key="8">
    <source>
        <dbReference type="PROSITE" id="PS50222"/>
    </source>
</evidence>
<dbReference type="GO" id="GO:0005524">
    <property type="term" value="F:ATP binding"/>
    <property type="evidence" value="ECO:0007669"/>
    <property type="project" value="UniProtKB-UniRule"/>
</dbReference>
<dbReference type="SUPFAM" id="SSF56112">
    <property type="entry name" value="Protein kinase-like (PK-like)"/>
    <property type="match status" value="1"/>
</dbReference>
<dbReference type="GO" id="GO:0005829">
    <property type="term" value="C:cytosol"/>
    <property type="evidence" value="ECO:0007669"/>
    <property type="project" value="TreeGrafter"/>
</dbReference>
<dbReference type="GO" id="GO:0000045">
    <property type="term" value="P:autophagosome assembly"/>
    <property type="evidence" value="ECO:0007669"/>
    <property type="project" value="TreeGrafter"/>
</dbReference>
<keyword evidence="6" id="KW-0175">Coiled coil</keyword>
<dbReference type="AlphaFoldDB" id="A0A6U2IQY0"/>
<evidence type="ECO:0008006" key="10">
    <source>
        <dbReference type="Google" id="ProtNLM"/>
    </source>
</evidence>
<feature type="coiled-coil region" evidence="6">
    <location>
        <begin position="520"/>
        <end position="547"/>
    </location>
</feature>
<feature type="coiled-coil region" evidence="6">
    <location>
        <begin position="193"/>
        <end position="221"/>
    </location>
</feature>
<keyword evidence="2 5" id="KW-0547">Nucleotide-binding</keyword>
<organism evidence="9">
    <name type="scientific">Hemiselmis andersenii</name>
    <name type="common">Cryptophyte alga</name>
    <dbReference type="NCBI Taxonomy" id="464988"/>
    <lineage>
        <taxon>Eukaryota</taxon>
        <taxon>Cryptophyceae</taxon>
        <taxon>Cryptomonadales</taxon>
        <taxon>Hemiselmidaceae</taxon>
        <taxon>Hemiselmis</taxon>
    </lineage>
</organism>
<evidence type="ECO:0000256" key="1">
    <source>
        <dbReference type="ARBA" id="ARBA00022679"/>
    </source>
</evidence>
<dbReference type="PROSITE" id="PS00107">
    <property type="entry name" value="PROTEIN_KINASE_ATP"/>
    <property type="match status" value="1"/>
</dbReference>
<dbReference type="SUPFAM" id="SSF47473">
    <property type="entry name" value="EF-hand"/>
    <property type="match status" value="1"/>
</dbReference>
<evidence type="ECO:0000256" key="5">
    <source>
        <dbReference type="PROSITE-ProRule" id="PRU10141"/>
    </source>
</evidence>
<dbReference type="GO" id="GO:0000407">
    <property type="term" value="C:phagophore assembly site"/>
    <property type="evidence" value="ECO:0007669"/>
    <property type="project" value="TreeGrafter"/>
</dbReference>
<dbReference type="InterPro" id="IPR000719">
    <property type="entry name" value="Prot_kinase_dom"/>
</dbReference>
<sequence length="1079" mass="119380">MSRNVPKQQTVVLCGLNGDVNQKQVKDALKEQGVIPQLISESGVTARTMPDREDDSPAEKRRYFTYLNCTSAESARALCAKLDMQPIKGLGMDRYGNRLQAVLKKDFSSMDWDDLIQAETKTVEGAISRKIKIECWIEKPIPVHIARSAFEGSDDDWNSLGVGSVLRVDAEKEDGKWSAREAVLVRHDPRQQKEAAEKERRAAEARMLENAERQVMQKAEEKVTDVLVRNMRGKGWTSLGTIGGWFNSPPEPPEVKEALSIIKTKHKQLKNFVAACPAVAAREADGKFEIMLAEELERQSAKLSSEQKQNQQVAMTKAKHSVAIADVTTSDETIEEREGRARSYRVQRALIELAPRVLGEVMKAAWQASTGQAWAARRSGEELKGKLRDTKGAEKRIGKHGLEKIASGDMIKWDITLFAMLLVDDPGMLQKGHKKAQAAVRDLRTLRNSFVHELHLSPSLSQDVFDGWWSKVSGHLSSLSDFTSDLSGNFAATQIAEKELAKILEQGVDAKKEASFASEMNRVMDEMRRMKDTVDELEGEVSDMKKKMVTQSVMVRKIQEEVFLASNGSSNRDNVSGDTVKLTNGKSYKFGDKLGFGAFGQVWKGRCTDGSSVAALKVITKEGGGNIQQREFANLQKLQHKNVVKMLGQGTHPKNPSQLVLGMELINGLSYDKYLEEKGGKISWQEASKDFEQIIRGMKAVHAASIIHRDLKPANIVRKRKDGCCIIVDFGMSKDQSSNLGVSQSAAAGGGFKGTRLYAAPELTWDKNVIDNPSLDVFSMGIILYESITGYLPWGSVFSTGSAASEASTERASITQLSTGADGDTMVYNVNCSQKDPFPLKPDEAPESINEFVLRCIANKDKGRFRDASEMLDSWLAAVDAATEQSEQTKFWKESFGGKESVPSDVFAKTFEAKFSVAKQVVERLLGDMDKDNDGGISLEEFSEFFGKRAIADIVSEYKDKVATERTDVYIDKRLEVSPVYFQSKGTFFGGSKDRTGCMHMCKGQIVAYRFDSGCKIPVYSFDVAECQVGGMAVSGKASLTLNPDKKGKPRNFTFESEADMQAFVKGLNSTREALLEEK</sequence>
<evidence type="ECO:0000256" key="2">
    <source>
        <dbReference type="ARBA" id="ARBA00022741"/>
    </source>
</evidence>
<evidence type="ECO:0000313" key="9">
    <source>
        <dbReference type="EMBL" id="CAD8953264.1"/>
    </source>
</evidence>
<accession>A0A6U2IQY0</accession>
<keyword evidence="4 5" id="KW-0067">ATP-binding</keyword>
<gene>
    <name evidence="9" type="ORF">HAND00432_LOCUS7801</name>
</gene>
<dbReference type="InterPro" id="IPR002048">
    <property type="entry name" value="EF_hand_dom"/>
</dbReference>
<dbReference type="GO" id="GO:0004674">
    <property type="term" value="F:protein serine/threonine kinase activity"/>
    <property type="evidence" value="ECO:0007669"/>
    <property type="project" value="InterPro"/>
</dbReference>
<proteinExistence type="predicted"/>
<dbReference type="PROSITE" id="PS50222">
    <property type="entry name" value="EF_HAND_2"/>
    <property type="match status" value="1"/>
</dbReference>
<dbReference type="GO" id="GO:0016020">
    <property type="term" value="C:membrane"/>
    <property type="evidence" value="ECO:0007669"/>
    <property type="project" value="TreeGrafter"/>
</dbReference>